<keyword evidence="1" id="KW-0812">Transmembrane</keyword>
<reference evidence="2" key="1">
    <citation type="submission" date="2016-05" db="EMBL/GenBank/DDBJ databases">
        <authorList>
            <person name="Lavstsen T."/>
            <person name="Jespersen J.S."/>
        </authorList>
    </citation>
    <scope>NUCLEOTIDE SEQUENCE</scope>
    <source>
        <tissue evidence="2">Brain</tissue>
    </source>
</reference>
<feature type="non-terminal residue" evidence="2">
    <location>
        <position position="162"/>
    </location>
</feature>
<dbReference type="AlphaFoldDB" id="A0A1A8HGM7"/>
<evidence type="ECO:0000256" key="1">
    <source>
        <dbReference type="SAM" id="Phobius"/>
    </source>
</evidence>
<proteinExistence type="predicted"/>
<feature type="non-terminal residue" evidence="2">
    <location>
        <position position="1"/>
    </location>
</feature>
<reference evidence="2" key="2">
    <citation type="submission" date="2016-06" db="EMBL/GenBank/DDBJ databases">
        <title>The genome of a short-lived fish provides insights into sex chromosome evolution and the genetic control of aging.</title>
        <authorList>
            <person name="Reichwald K."/>
            <person name="Felder M."/>
            <person name="Petzold A."/>
            <person name="Koch P."/>
            <person name="Groth M."/>
            <person name="Platzer M."/>
        </authorList>
    </citation>
    <scope>NUCLEOTIDE SEQUENCE</scope>
    <source>
        <tissue evidence="2">Brain</tissue>
    </source>
</reference>
<evidence type="ECO:0000313" key="2">
    <source>
        <dbReference type="EMBL" id="SBQ82542.1"/>
    </source>
</evidence>
<sequence length="162" mass="18787">LIHIACLYKILYIRACFRDKAKISCVCKLVSFCHFNNTTTTTKKRCTVYFLNRAKCVFIFHEGHWRECRPAIIVQLLITRTFSRLKFLSVCCPVLCVSSCRKKNVAACLLSRFLVLRFQFWVSFCCHSLLFTGIFKCSCLICTFYLFISLFLVSQRGSPSLS</sequence>
<name>A0A1A8HGM7_9TELE</name>
<gene>
    <name evidence="2" type="primary">GIN1</name>
</gene>
<dbReference type="EMBL" id="HAEC01014325">
    <property type="protein sequence ID" value="SBQ82542.1"/>
    <property type="molecule type" value="Transcribed_RNA"/>
</dbReference>
<keyword evidence="1" id="KW-0472">Membrane</keyword>
<protein>
    <submittedName>
        <fullName evidence="2">Gypsy retrotransposon integrase 1</fullName>
    </submittedName>
</protein>
<organism evidence="2">
    <name type="scientific">Nothobranchius korthausae</name>
    <dbReference type="NCBI Taxonomy" id="1143690"/>
    <lineage>
        <taxon>Eukaryota</taxon>
        <taxon>Metazoa</taxon>
        <taxon>Chordata</taxon>
        <taxon>Craniata</taxon>
        <taxon>Vertebrata</taxon>
        <taxon>Euteleostomi</taxon>
        <taxon>Actinopterygii</taxon>
        <taxon>Neopterygii</taxon>
        <taxon>Teleostei</taxon>
        <taxon>Neoteleostei</taxon>
        <taxon>Acanthomorphata</taxon>
        <taxon>Ovalentaria</taxon>
        <taxon>Atherinomorphae</taxon>
        <taxon>Cyprinodontiformes</taxon>
        <taxon>Nothobranchiidae</taxon>
        <taxon>Nothobranchius</taxon>
    </lineage>
</organism>
<accession>A0A1A8HGM7</accession>
<feature type="transmembrane region" description="Helical" evidence="1">
    <location>
        <begin position="130"/>
        <end position="153"/>
    </location>
</feature>
<keyword evidence="1" id="KW-1133">Transmembrane helix</keyword>